<dbReference type="InterPro" id="IPR029063">
    <property type="entry name" value="SAM-dependent_MTases_sf"/>
</dbReference>
<dbReference type="Pfam" id="PF13489">
    <property type="entry name" value="Methyltransf_23"/>
    <property type="match status" value="1"/>
</dbReference>
<evidence type="ECO:0000256" key="5">
    <source>
        <dbReference type="SAM" id="MobiDB-lite"/>
    </source>
</evidence>
<evidence type="ECO:0008006" key="7">
    <source>
        <dbReference type="Google" id="ProtNLM"/>
    </source>
</evidence>
<dbReference type="GO" id="GO:0061542">
    <property type="term" value="F:3-demethylubiquinol 3-O-methyltransferase activity"/>
    <property type="evidence" value="ECO:0007669"/>
    <property type="project" value="InterPro"/>
</dbReference>
<evidence type="ECO:0000256" key="2">
    <source>
        <dbReference type="ARBA" id="ARBA00022679"/>
    </source>
</evidence>
<dbReference type="AlphaFoldDB" id="A3B8G9"/>
<organism evidence="6">
    <name type="scientific">Oryza sativa subsp. japonica</name>
    <name type="common">Rice</name>
    <dbReference type="NCBI Taxonomy" id="39947"/>
    <lineage>
        <taxon>Eukaryota</taxon>
        <taxon>Viridiplantae</taxon>
        <taxon>Streptophyta</taxon>
        <taxon>Embryophyta</taxon>
        <taxon>Tracheophyta</taxon>
        <taxon>Spermatophyta</taxon>
        <taxon>Magnoliopsida</taxon>
        <taxon>Liliopsida</taxon>
        <taxon>Poales</taxon>
        <taxon>Poaceae</taxon>
        <taxon>BOP clade</taxon>
        <taxon>Oryzoideae</taxon>
        <taxon>Oryzeae</taxon>
        <taxon>Oryzinae</taxon>
        <taxon>Oryza</taxon>
        <taxon>Oryza sativa</taxon>
    </lineage>
</organism>
<evidence type="ECO:0000313" key="6">
    <source>
        <dbReference type="EMBL" id="EAZ35858.1"/>
    </source>
</evidence>
<feature type="region of interest" description="Disordered" evidence="5">
    <location>
        <begin position="1"/>
        <end position="65"/>
    </location>
</feature>
<gene>
    <name evidence="6" type="ORF">OsJ_20157</name>
</gene>
<dbReference type="Proteomes" id="UP000007752">
    <property type="component" value="Chromosome 6"/>
</dbReference>
<keyword evidence="1" id="KW-0489">Methyltransferase</keyword>
<dbReference type="GO" id="GO:0032259">
    <property type="term" value="P:methylation"/>
    <property type="evidence" value="ECO:0007669"/>
    <property type="project" value="UniProtKB-KW"/>
</dbReference>
<evidence type="ECO:0000256" key="4">
    <source>
        <dbReference type="ARBA" id="ARBA00022691"/>
    </source>
</evidence>
<dbReference type="PANTHER" id="PTHR43464:SF19">
    <property type="entry name" value="UBIQUINONE BIOSYNTHESIS O-METHYLTRANSFERASE, MITOCHONDRIAL"/>
    <property type="match status" value="1"/>
</dbReference>
<reference evidence="6" key="1">
    <citation type="journal article" date="2005" name="PLoS Biol.">
        <title>The genomes of Oryza sativa: a history of duplications.</title>
        <authorList>
            <person name="Yu J."/>
            <person name="Wang J."/>
            <person name="Lin W."/>
            <person name="Li S."/>
            <person name="Li H."/>
            <person name="Zhou J."/>
            <person name="Ni P."/>
            <person name="Dong W."/>
            <person name="Hu S."/>
            <person name="Zeng C."/>
            <person name="Zhang J."/>
            <person name="Zhang Y."/>
            <person name="Li R."/>
            <person name="Xu Z."/>
            <person name="Li S."/>
            <person name="Li X."/>
            <person name="Zheng H."/>
            <person name="Cong L."/>
            <person name="Lin L."/>
            <person name="Yin J."/>
            <person name="Geng J."/>
            <person name="Li G."/>
            <person name="Shi J."/>
            <person name="Liu J."/>
            <person name="Lv H."/>
            <person name="Li J."/>
            <person name="Wang J."/>
            <person name="Deng Y."/>
            <person name="Ran L."/>
            <person name="Shi X."/>
            <person name="Wang X."/>
            <person name="Wu Q."/>
            <person name="Li C."/>
            <person name="Ren X."/>
            <person name="Wang J."/>
            <person name="Wang X."/>
            <person name="Li D."/>
            <person name="Liu D."/>
            <person name="Zhang X."/>
            <person name="Ji Z."/>
            <person name="Zhao W."/>
            <person name="Sun Y."/>
            <person name="Zhang Z."/>
            <person name="Bao J."/>
            <person name="Han Y."/>
            <person name="Dong L."/>
            <person name="Ji J."/>
            <person name="Chen P."/>
            <person name="Wu S."/>
            <person name="Liu J."/>
            <person name="Xiao Y."/>
            <person name="Bu D."/>
            <person name="Tan J."/>
            <person name="Yang L."/>
            <person name="Ye C."/>
            <person name="Zhang J."/>
            <person name="Xu J."/>
            <person name="Zhou Y."/>
            <person name="Yu Y."/>
            <person name="Zhang B."/>
            <person name="Zhuang S."/>
            <person name="Wei H."/>
            <person name="Liu B."/>
            <person name="Lei M."/>
            <person name="Yu H."/>
            <person name="Li Y."/>
            <person name="Xu H."/>
            <person name="Wei S."/>
            <person name="He X."/>
            <person name="Fang L."/>
            <person name="Zhang Z."/>
            <person name="Zhang Y."/>
            <person name="Huang X."/>
            <person name="Su Z."/>
            <person name="Tong W."/>
            <person name="Li J."/>
            <person name="Tong Z."/>
            <person name="Li S."/>
            <person name="Ye J."/>
            <person name="Wang L."/>
            <person name="Fang L."/>
            <person name="Lei T."/>
            <person name="Chen C."/>
            <person name="Chen H."/>
            <person name="Xu Z."/>
            <person name="Li H."/>
            <person name="Huang H."/>
            <person name="Zhang F."/>
            <person name="Xu H."/>
            <person name="Li N."/>
            <person name="Zhao C."/>
            <person name="Li S."/>
            <person name="Dong L."/>
            <person name="Huang Y."/>
            <person name="Li L."/>
            <person name="Xi Y."/>
            <person name="Qi Q."/>
            <person name="Li W."/>
            <person name="Zhang B."/>
            <person name="Hu W."/>
            <person name="Zhang Y."/>
            <person name="Tian X."/>
            <person name="Jiao Y."/>
            <person name="Liang X."/>
            <person name="Jin J."/>
            <person name="Gao L."/>
            <person name="Zheng W."/>
            <person name="Hao B."/>
            <person name="Liu S."/>
            <person name="Wang W."/>
            <person name="Yuan L."/>
            <person name="Cao M."/>
            <person name="McDermott J."/>
            <person name="Samudrala R."/>
            <person name="Wang J."/>
            <person name="Wong G.K."/>
            <person name="Yang H."/>
        </authorList>
    </citation>
    <scope>NUCLEOTIDE SEQUENCE [LARGE SCALE GENOMIC DNA]</scope>
</reference>
<name>A3B8G9_ORYSJ</name>
<dbReference type="InterPro" id="IPR010233">
    <property type="entry name" value="UbiG_MeTrfase"/>
</dbReference>
<dbReference type="GO" id="GO:0010420">
    <property type="term" value="F:polyprenyldihydroxybenzoate methyltransferase activity"/>
    <property type="evidence" value="ECO:0007669"/>
    <property type="project" value="InterPro"/>
</dbReference>
<protein>
    <recommendedName>
        <fullName evidence="7">3-demethylubiquinol 3-O-methyltransferase</fullName>
    </recommendedName>
</protein>
<dbReference type="SUPFAM" id="SSF53335">
    <property type="entry name" value="S-adenosyl-L-methionine-dependent methyltransferases"/>
    <property type="match status" value="1"/>
</dbReference>
<evidence type="ECO:0000256" key="3">
    <source>
        <dbReference type="ARBA" id="ARBA00022688"/>
    </source>
</evidence>
<keyword evidence="3" id="KW-0831">Ubiquinone biosynthesis</keyword>
<dbReference type="PANTHER" id="PTHR43464">
    <property type="entry name" value="METHYLTRANSFERASE"/>
    <property type="match status" value="1"/>
</dbReference>
<sequence>MLRRLPPCLRRALPASSSSTSAPRRGVRLAEHGQSPPQSAPPPPSPATQKDGAVRTPGGGSAASSLNPAEVAHFASFAETWWDTEGPFKHLLVMNPTRVSFIRSILCKHFRRDPNSSKPLEGLKIIDVGCAAGMLSEPLARMGATVTGIDAADESIKIARVHAVIEHVDNPSEFCGSLSALTVPNGAFVISTINRSIRAFATMIFSTGIQVSRIVNAILFHNMWSSRKHRQEITIPKGTHHWSKLVTPDELVQMLEKASIYVQEMAGIGYNPWRGDFSMSKDTSVDYFAYGIKKVETPSVVSQTQA</sequence>
<dbReference type="Gene3D" id="3.40.50.150">
    <property type="entry name" value="Vaccinia Virus protein VP39"/>
    <property type="match status" value="2"/>
</dbReference>
<keyword evidence="4" id="KW-0949">S-adenosyl-L-methionine</keyword>
<proteinExistence type="predicted"/>
<dbReference type="CDD" id="cd02440">
    <property type="entry name" value="AdoMet_MTases"/>
    <property type="match status" value="1"/>
</dbReference>
<dbReference type="NCBIfam" id="TIGR01983">
    <property type="entry name" value="UbiG"/>
    <property type="match status" value="1"/>
</dbReference>
<reference evidence="6" key="2">
    <citation type="submission" date="2008-12" db="EMBL/GenBank/DDBJ databases">
        <title>Improved gene annotation of the rice (Oryza sativa) genomes.</title>
        <authorList>
            <person name="Wang J."/>
            <person name="Li R."/>
            <person name="Fan W."/>
            <person name="Huang Q."/>
            <person name="Zhang J."/>
            <person name="Zhou Y."/>
            <person name="Hu Y."/>
            <person name="Zi S."/>
            <person name="Li J."/>
            <person name="Ni P."/>
            <person name="Zheng H."/>
            <person name="Zhang Y."/>
            <person name="Zhao M."/>
            <person name="Hao Q."/>
            <person name="McDermott J."/>
            <person name="Samudrala R."/>
            <person name="Kristiansen K."/>
            <person name="Wong G.K.-S."/>
        </authorList>
    </citation>
    <scope>NUCLEOTIDE SEQUENCE</scope>
</reference>
<accession>A3B8G9</accession>
<keyword evidence="2" id="KW-0808">Transferase</keyword>
<evidence type="ECO:0000256" key="1">
    <source>
        <dbReference type="ARBA" id="ARBA00022603"/>
    </source>
</evidence>
<dbReference type="EMBL" id="CM000143">
    <property type="protein sequence ID" value="EAZ35858.1"/>
    <property type="molecule type" value="Genomic_DNA"/>
</dbReference>
<feature type="compositionally biased region" description="Low complexity" evidence="5">
    <location>
        <begin position="1"/>
        <end position="24"/>
    </location>
</feature>